<reference evidence="8" key="2">
    <citation type="submission" date="2018-07" db="EMBL/GenBank/DDBJ databases">
        <authorList>
            <person name="Quirk P.G."/>
            <person name="Krulwich T.A."/>
        </authorList>
    </citation>
    <scope>NUCLEOTIDE SEQUENCE</scope>
</reference>
<dbReference type="AlphaFoldDB" id="A0A336L8L6"/>
<dbReference type="VEuPathDB" id="VectorBase:CSON005043"/>
<keyword evidence="5" id="KW-0812">Transmembrane</keyword>
<protein>
    <recommendedName>
        <fullName evidence="2">peptide-methionine (S)-S-oxide reductase</fullName>
        <ecNumber evidence="2">1.8.4.11</ecNumber>
    </recommendedName>
    <alternativeName>
        <fullName evidence="4">Peptide-methionine (S)-S-oxide reductase</fullName>
    </alternativeName>
</protein>
<organism evidence="7">
    <name type="scientific">Culicoides sonorensis</name>
    <name type="common">Biting midge</name>
    <dbReference type="NCBI Taxonomy" id="179676"/>
    <lineage>
        <taxon>Eukaryota</taxon>
        <taxon>Metazoa</taxon>
        <taxon>Ecdysozoa</taxon>
        <taxon>Arthropoda</taxon>
        <taxon>Hexapoda</taxon>
        <taxon>Insecta</taxon>
        <taxon>Pterygota</taxon>
        <taxon>Neoptera</taxon>
        <taxon>Endopterygota</taxon>
        <taxon>Diptera</taxon>
        <taxon>Nematocera</taxon>
        <taxon>Chironomoidea</taxon>
        <taxon>Ceratopogonidae</taxon>
        <taxon>Ceratopogoninae</taxon>
        <taxon>Culicoides</taxon>
        <taxon>Monoculicoides</taxon>
    </lineage>
</organism>
<feature type="domain" description="Peptide methionine sulphoxide reductase MsrA" evidence="6">
    <location>
        <begin position="84"/>
        <end position="200"/>
    </location>
</feature>
<dbReference type="EC" id="1.8.4.11" evidence="2"/>
<gene>
    <name evidence="7" type="primary">CSON005043</name>
</gene>
<evidence type="ECO:0000256" key="2">
    <source>
        <dbReference type="ARBA" id="ARBA00012502"/>
    </source>
</evidence>
<evidence type="ECO:0000259" key="6">
    <source>
        <dbReference type="Pfam" id="PF01625"/>
    </source>
</evidence>
<evidence type="ECO:0000256" key="5">
    <source>
        <dbReference type="SAM" id="Phobius"/>
    </source>
</evidence>
<dbReference type="InterPro" id="IPR002569">
    <property type="entry name" value="Met_Sox_Rdtase_MsrA_dom"/>
</dbReference>
<keyword evidence="3" id="KW-0560">Oxidoreductase</keyword>
<dbReference type="Pfam" id="PF01625">
    <property type="entry name" value="PMSR"/>
    <property type="match status" value="1"/>
</dbReference>
<keyword evidence="5" id="KW-0472">Membrane</keyword>
<reference evidence="7" key="1">
    <citation type="submission" date="2018-04" db="EMBL/GenBank/DDBJ databases">
        <authorList>
            <person name="Go L.Y."/>
            <person name="Mitchell J.A."/>
        </authorList>
    </citation>
    <scope>NUCLEOTIDE SEQUENCE</scope>
    <source>
        <tissue evidence="7">Whole organism</tissue>
    </source>
</reference>
<dbReference type="SUPFAM" id="SSF55068">
    <property type="entry name" value="Peptide methionine sulfoxide reductase"/>
    <property type="match status" value="1"/>
</dbReference>
<dbReference type="Gene3D" id="3.30.1060.10">
    <property type="entry name" value="Peptide methionine sulphoxide reductase MsrA"/>
    <property type="match status" value="1"/>
</dbReference>
<evidence type="ECO:0000313" key="7">
    <source>
        <dbReference type="EMBL" id="SSX13043.1"/>
    </source>
</evidence>
<name>A0A336L8L6_CULSO</name>
<keyword evidence="5" id="KW-1133">Transmembrane helix</keyword>
<evidence type="ECO:0000256" key="1">
    <source>
        <dbReference type="ARBA" id="ARBA00005591"/>
    </source>
</evidence>
<dbReference type="InterPro" id="IPR036509">
    <property type="entry name" value="Met_Sox_Rdtase_MsrA_sf"/>
</dbReference>
<evidence type="ECO:0000256" key="3">
    <source>
        <dbReference type="ARBA" id="ARBA00023002"/>
    </source>
</evidence>
<evidence type="ECO:0000313" key="8">
    <source>
        <dbReference type="EMBL" id="SSX32483.1"/>
    </source>
</evidence>
<evidence type="ECO:0000256" key="4">
    <source>
        <dbReference type="ARBA" id="ARBA00030643"/>
    </source>
</evidence>
<dbReference type="PANTHER" id="PTHR43774:SF1">
    <property type="entry name" value="PEPTIDE METHIONINE SULFOXIDE REDUCTASE MSRA 2"/>
    <property type="match status" value="1"/>
</dbReference>
<proteinExistence type="inferred from homology"/>
<dbReference type="EMBL" id="UFQS01002040">
    <property type="protein sequence ID" value="SSX13043.1"/>
    <property type="molecule type" value="Genomic_DNA"/>
</dbReference>
<comment type="similarity">
    <text evidence="1">Belongs to the MsrA Met sulfoxide reductase family.</text>
</comment>
<dbReference type="GO" id="GO:0008113">
    <property type="term" value="F:peptide-methionine (S)-S-oxide reductase activity"/>
    <property type="evidence" value="ECO:0007669"/>
    <property type="project" value="UniProtKB-EC"/>
</dbReference>
<dbReference type="EMBL" id="UFQT01002040">
    <property type="protein sequence ID" value="SSX32483.1"/>
    <property type="molecule type" value="Genomic_DNA"/>
</dbReference>
<accession>A0A336L8L6</accession>
<sequence>MSEDIKDFEKTSLVGKDNESEIIDEDKVVVRKKPNLLYAKVIGYAIPLVVVGIAIFWKSVPNGNGVHTDTTPKPLHQVNIPFEKATFGMGCFWSCDSLFGAQKGVLRTRVGYSGGKSKQPTYRNIGDHTECIEIDFDPTKVSYTQLLNLFWNNHEYGLTTRIKTQYQSLILYHNEKQKEMAEQTQLKISPQNLQSSHIAARLNGYLVGVGGVKQFDEEAESLGLTKEQIEYVRKYVVDNEGGGLTC</sequence>
<dbReference type="PANTHER" id="PTHR43774">
    <property type="entry name" value="PEPTIDE METHIONINE SULFOXIDE REDUCTASE"/>
    <property type="match status" value="1"/>
</dbReference>
<feature type="transmembrane region" description="Helical" evidence="5">
    <location>
        <begin position="37"/>
        <end position="57"/>
    </location>
</feature>